<evidence type="ECO:0000256" key="1">
    <source>
        <dbReference type="SAM" id="Coils"/>
    </source>
</evidence>
<sequence length="2157" mass="249903">MKFKRLNIYEYHKHYNKVEYLLQAQEYEKKVILSSNEELSKFVEFAGNNYMYTSEQLLSQYHFNSEATAMTTYDEWLKVGRVVKRGRKHIPILVKGEDGSLKVDKVFDISDTVEVTIGDLRFERWEYEEKYVDKSYIKDKVEKELLHLDDTNENKAIKYFVYRFVDARTNLKYLREFDDYKKLLNEIPVQYVKENFFDVLDNSLKISTIILDDINDIIDNYKNNELENKKHIDNDVVTNIKNVFKTNGIEILNKDEFLFDNGKRIAKDEVFNLIGDKNLKELSIIVNNTNLSLEDRYNIIGEKLELLFYGLVKDSKVLNYNKVLKKYILEYVLKQLNLPHNKDLAKEVEDNFKNIDIEKNKKQVLNTTENEILEGSSKQNIGRVELPTTQSKNESIKNYLSNPIFATSLSVKVDEKDYNTEILKEYFKGFEFADGKTIDNFNPFTDDNSVSDLINLNFYKNADGEYRASYSNSNSLLYTSELNKFIKNIDRELESYSKFAFVQEFKFSKEFEEELKQKEDKINKSKILDFSTYNGKEEFIKNLEEKPQQKETISTNEDFSNTKEIFNKNFVITVEVQAEKLKPSERLLNNLNAIKLLKELEKDNRILNTEEKKVLVNYVGWGGLADVFDESKKGQWEVARDELKSLLTTEEYRQASESTLTAFYTPKYIIDGIYKALENFGFNGGKILEPSCATGNFIGNLPTSMSNSKFYGVELDSISGKIAKKLYPEADIKIGGYEESTYKNNTFDVAIGNIPFGNYKVFDKEYNSKNLLIHDYFFAKTIDKVRPGGIISFITSTGTLDKKNNEFRKYISERCDLIGAIRLPSGVFKGVAGTEVASDVIFLQKKEKLEVNEPSWLNSTNVVQDGNKIYNNYFIENREKLLAEVKSGGYMGGNDYIFKDYGENDNLEAFKKDYITQINSLTTNYREVNINNATLGLGIDIDLYKNYSFFNYENNIYYNENYNVVVPELNEKEKIKVKNYITLDNALKELIQIQKENCTDEELSKGQEKLKIIYNNFLSKHGNINSKQNEKFFKDDSNYFLLSTLEKVDDRDRYKVIGISDIFTKRTIRSDIEVMSVDNSKDALILSLNNYAGVNLQYISKLTNKDIDEVIEDLKDEIYLNVDEEFLSTISIQNLNPLKEYSSYIVKDEFLTGNIKNKIDNVDKLLNMINYNINIGNDFEEYKIIFEEYKEKLLSVLPKKIEAGDIDAKIGANWIPIKYYNEFILENFTPNFRSYYCEVKYSRYTASWKIENKKFENDNTTKWFGTDKITAGELFEDLLNLKASKVMAKKFENGQEISYVDQKETFLAQQKQEEIKFKFKEWIFSDKGRRDDLVEIYNNRFNTTVSRNYDGSNLTFSGMNPEVNLREHQKNAIARTLFGGNSLLAHVVGAGKTYEMVASAMESKRIGLASKSMFVVPNHLTEQIGREFLDLYPSANILIATKKDFEPDNRKKFTGKIATGEYDAVIIGHTQFEKIPLSKERKIHYIQSEINNLNMIIKNESSDKFTTKEIEKAKKRLSNKLTKLIESKEKDDVLNFEDLGIDKLYVDEAHSFKNLYTPTKLNNISGISQTEAMKSSDMYMKCSYMNEKTNYKGVVFATGTAISNTMVEMFTMQRYLQGNKLEELGLSNFDDWIAAFGEIKNSMELSPTGTGYQVKTRLANFSNLPELVTIFKECADVKTKDDLDLPIPKANYHTVITKVSDEQKEILETFVERAERVKTRSVEPTEDNMLKITNDGKKLALDIRLFNPNADDLPGSKVNKCVDNVLNIYKETEEAKSTQVVFCDMSTPNKEFNLYDDIREKLINKGVKAEEIAFIHEAKNETQKTSMFEKVKKGEIRILLGSTAKMGAGTNIQNKLIALHDLDVPWRPSDLEQRAGRIVRQGNENKEVNIYRYVTENTFDSYLWQTIENKQRFISQVLTSKEIGRVSEDIDEVTLDYAEIKALATGNPLIKEKMQVDLEVQKLKMMYANYNKNIYKLEDDIKNYYPREIKRLENSIFKLKKDFNLYSSNSVKNTFIVLGKEYSDLKEAEKTMIKYIKDKGIVSPTKVAEYKGFDIIISHNLMKGTYECKLKGVNEYSVNVAFSKSDVNIGRMKEKLDSIGEILNSYKDRLNSVKSTLLDAKEKVSLPFERKEDLKTLINRQTELNYIFNNGIEDRER</sequence>
<dbReference type="InterPro" id="IPR052933">
    <property type="entry name" value="DNA_Protect_Modify"/>
</dbReference>
<dbReference type="Pfam" id="PF00271">
    <property type="entry name" value="Helicase_C"/>
    <property type="match status" value="1"/>
</dbReference>
<accession>A0ABX2T0E1</accession>
<dbReference type="InterPro" id="IPR027417">
    <property type="entry name" value="P-loop_NTPase"/>
</dbReference>
<feature type="domain" description="Helicase C-terminal" evidence="2">
    <location>
        <begin position="1764"/>
        <end position="1941"/>
    </location>
</feature>
<reference evidence="3 4" key="1">
    <citation type="submission" date="2020-07" db="EMBL/GenBank/DDBJ databases">
        <title>MOT database genomes.</title>
        <authorList>
            <person name="Joseph S."/>
            <person name="Aduse-Opoku J."/>
            <person name="Hashim A."/>
            <person name="Wade W."/>
            <person name="Curtis M."/>
        </authorList>
    </citation>
    <scope>NUCLEOTIDE SEQUENCE [LARGE SCALE GENOMIC DNA]</scope>
    <source>
        <strain evidence="3 4">CIP 106318</strain>
    </source>
</reference>
<dbReference type="GO" id="GO:0004386">
    <property type="term" value="F:helicase activity"/>
    <property type="evidence" value="ECO:0007669"/>
    <property type="project" value="UniProtKB-KW"/>
</dbReference>
<evidence type="ECO:0000313" key="4">
    <source>
        <dbReference type="Proteomes" id="UP000531840"/>
    </source>
</evidence>
<gene>
    <name evidence="3" type="ORF">HZY85_07500</name>
</gene>
<name>A0ABX2T0E1_9BACL</name>
<dbReference type="InterPro" id="IPR029063">
    <property type="entry name" value="SAM-dependent_MTases_sf"/>
</dbReference>
<dbReference type="Proteomes" id="UP000531840">
    <property type="component" value="Unassembled WGS sequence"/>
</dbReference>
<keyword evidence="4" id="KW-1185">Reference proteome</keyword>
<dbReference type="PRINTS" id="PR00507">
    <property type="entry name" value="N12N6MTFRASE"/>
</dbReference>
<dbReference type="Gene3D" id="3.40.50.300">
    <property type="entry name" value="P-loop containing nucleotide triphosphate hydrolases"/>
    <property type="match status" value="2"/>
</dbReference>
<dbReference type="InterPro" id="IPR001650">
    <property type="entry name" value="Helicase_C-like"/>
</dbReference>
<proteinExistence type="predicted"/>
<dbReference type="SUPFAM" id="SSF53335">
    <property type="entry name" value="S-adenosyl-L-methionine-dependent methyltransferases"/>
    <property type="match status" value="1"/>
</dbReference>
<dbReference type="InterPro" id="IPR006935">
    <property type="entry name" value="Helicase/UvrB_N"/>
</dbReference>
<dbReference type="PANTHER" id="PTHR41313">
    <property type="entry name" value="ADENINE-SPECIFIC METHYLTRANSFERASE"/>
    <property type="match status" value="1"/>
</dbReference>
<keyword evidence="3" id="KW-0347">Helicase</keyword>
<keyword evidence="1" id="KW-0175">Coiled coil</keyword>
<organism evidence="3 4">
    <name type="scientific">Gemelliphila palaticanis</name>
    <dbReference type="NCBI Taxonomy" id="81950"/>
    <lineage>
        <taxon>Bacteria</taxon>
        <taxon>Bacillati</taxon>
        <taxon>Bacillota</taxon>
        <taxon>Bacilli</taxon>
        <taxon>Bacillales</taxon>
        <taxon>Gemellaceae</taxon>
        <taxon>Gemelliphila</taxon>
    </lineage>
</organism>
<protein>
    <submittedName>
        <fullName evidence="3">DEAD/DEAH box helicase family protein</fullName>
    </submittedName>
</protein>
<keyword evidence="3" id="KW-0547">Nucleotide-binding</keyword>
<dbReference type="EMBL" id="JACBYF010000022">
    <property type="protein sequence ID" value="NYS48015.1"/>
    <property type="molecule type" value="Genomic_DNA"/>
</dbReference>
<dbReference type="RefSeq" id="WP_179941798.1">
    <property type="nucleotide sequence ID" value="NZ_JACBYF010000022.1"/>
</dbReference>
<keyword evidence="3" id="KW-0378">Hydrolase</keyword>
<dbReference type="SMART" id="SM00490">
    <property type="entry name" value="HELICc"/>
    <property type="match status" value="1"/>
</dbReference>
<dbReference type="PROSITE" id="PS51194">
    <property type="entry name" value="HELICASE_CTER"/>
    <property type="match status" value="1"/>
</dbReference>
<evidence type="ECO:0000313" key="3">
    <source>
        <dbReference type="EMBL" id="NYS48015.1"/>
    </source>
</evidence>
<feature type="coiled-coil region" evidence="1">
    <location>
        <begin position="590"/>
        <end position="617"/>
    </location>
</feature>
<dbReference type="PANTHER" id="PTHR41313:SF1">
    <property type="entry name" value="DNA METHYLASE ADENINE-SPECIFIC DOMAIN-CONTAINING PROTEIN"/>
    <property type="match status" value="1"/>
</dbReference>
<keyword evidence="3" id="KW-0067">ATP-binding</keyword>
<evidence type="ECO:0000259" key="2">
    <source>
        <dbReference type="PROSITE" id="PS51194"/>
    </source>
</evidence>
<dbReference type="Pfam" id="PF04851">
    <property type="entry name" value="ResIII"/>
    <property type="match status" value="1"/>
</dbReference>
<dbReference type="SMART" id="SM00487">
    <property type="entry name" value="DEXDc"/>
    <property type="match status" value="1"/>
</dbReference>
<comment type="caution">
    <text evidence="3">The sequence shown here is derived from an EMBL/GenBank/DDBJ whole genome shotgun (WGS) entry which is preliminary data.</text>
</comment>
<dbReference type="InterPro" id="IPR014001">
    <property type="entry name" value="Helicase_ATP-bd"/>
</dbReference>
<dbReference type="SUPFAM" id="SSF52540">
    <property type="entry name" value="P-loop containing nucleoside triphosphate hydrolases"/>
    <property type="match status" value="2"/>
</dbReference>
<dbReference type="Gene3D" id="3.40.50.150">
    <property type="entry name" value="Vaccinia Virus protein VP39"/>
    <property type="match status" value="1"/>
</dbReference>